<keyword evidence="5" id="KW-0862">Zinc</keyword>
<reference evidence="10 11" key="1">
    <citation type="submission" date="2024-02" db="EMBL/GenBank/DDBJ databases">
        <title>Chromosome-scale genome assembly of the rough periwinkle Littorina saxatilis.</title>
        <authorList>
            <person name="De Jode A."/>
            <person name="Faria R."/>
            <person name="Formenti G."/>
            <person name="Sims Y."/>
            <person name="Smith T.P."/>
            <person name="Tracey A."/>
            <person name="Wood J.M.D."/>
            <person name="Zagrodzka Z.B."/>
            <person name="Johannesson K."/>
            <person name="Butlin R.K."/>
            <person name="Leder E.H."/>
        </authorList>
    </citation>
    <scope>NUCLEOTIDE SEQUENCE [LARGE SCALE GENOMIC DNA]</scope>
    <source>
        <strain evidence="10">Snail1</strain>
        <tissue evidence="10">Muscle</tissue>
    </source>
</reference>
<dbReference type="GO" id="GO:0005634">
    <property type="term" value="C:nucleus"/>
    <property type="evidence" value="ECO:0007669"/>
    <property type="project" value="UniProtKB-SubCell"/>
</dbReference>
<keyword evidence="2" id="KW-0479">Metal-binding</keyword>
<feature type="compositionally biased region" description="Polar residues" evidence="8">
    <location>
        <begin position="382"/>
        <end position="402"/>
    </location>
</feature>
<feature type="region of interest" description="Disordered" evidence="8">
    <location>
        <begin position="286"/>
        <end position="426"/>
    </location>
</feature>
<dbReference type="Pfam" id="PF00096">
    <property type="entry name" value="zf-C2H2"/>
    <property type="match status" value="5"/>
</dbReference>
<dbReference type="FunFam" id="3.30.160.60:FF:001119">
    <property type="entry name" value="zinc finger protein 408"/>
    <property type="match status" value="1"/>
</dbReference>
<accession>A0AAN9G9E1</accession>
<feature type="region of interest" description="Disordered" evidence="8">
    <location>
        <begin position="1"/>
        <end position="66"/>
    </location>
</feature>
<feature type="region of interest" description="Disordered" evidence="8">
    <location>
        <begin position="579"/>
        <end position="600"/>
    </location>
</feature>
<feature type="domain" description="C2H2-type" evidence="9">
    <location>
        <begin position="743"/>
        <end position="770"/>
    </location>
</feature>
<proteinExistence type="predicted"/>
<feature type="compositionally biased region" description="Basic and acidic residues" evidence="8">
    <location>
        <begin position="23"/>
        <end position="66"/>
    </location>
</feature>
<evidence type="ECO:0000259" key="9">
    <source>
        <dbReference type="PROSITE" id="PS50157"/>
    </source>
</evidence>
<keyword evidence="6" id="KW-0539">Nucleus</keyword>
<name>A0AAN9G9E1_9CAEN</name>
<dbReference type="SMART" id="SM00355">
    <property type="entry name" value="ZnF_C2H2"/>
    <property type="match status" value="7"/>
</dbReference>
<evidence type="ECO:0000256" key="6">
    <source>
        <dbReference type="ARBA" id="ARBA00023242"/>
    </source>
</evidence>
<dbReference type="PANTHER" id="PTHR24394">
    <property type="entry name" value="ZINC FINGER PROTEIN"/>
    <property type="match status" value="1"/>
</dbReference>
<dbReference type="SUPFAM" id="SSF57667">
    <property type="entry name" value="beta-beta-alpha zinc fingers"/>
    <property type="match status" value="4"/>
</dbReference>
<evidence type="ECO:0000256" key="2">
    <source>
        <dbReference type="ARBA" id="ARBA00022723"/>
    </source>
</evidence>
<dbReference type="GO" id="GO:0005694">
    <property type="term" value="C:chromosome"/>
    <property type="evidence" value="ECO:0007669"/>
    <property type="project" value="UniProtKB-ARBA"/>
</dbReference>
<keyword evidence="3" id="KW-0677">Repeat</keyword>
<dbReference type="PANTHER" id="PTHR24394:SF29">
    <property type="entry name" value="MYONEURIN"/>
    <property type="match status" value="1"/>
</dbReference>
<comment type="caution">
    <text evidence="10">The sequence shown here is derived from an EMBL/GenBank/DDBJ whole genome shotgun (WGS) entry which is preliminary data.</text>
</comment>
<sequence>MSVWQESDSRAHPAGLSIPQCSEGHHLARGDSATKEAIRPQRGLGEDSTFRPAVRTDDLTANDKKKNFPQRFDRQQCLPGFMMALSLPNIPSLMHLQSFPGEENLWLSFKEFHKTVVDHPGPHIVRRDNLMRAFNAMGNCVCSSASGKTLVSFRAILPFIFNYTKSKLPFCAKVAMEIEMCLLQTQDNVQQVKLARKRRLEQLEGSVSPEGEANTCISFHATKSTFRMWQVIRDSLDWDDSQLAAHLIKTYENTLRSETCAACDFPLSHYCSNCCHIAAKEQDFQLPSSRVPSSKPPSPHQPSPHQPSPQQPSPQQPSPHKPSPHKPSPQQPSLQQPSPQHPSPQHPSTQSTDDSDGMYECNISWPQTSISSPKTSISSPKTNILSPKTSISSPKTNILSPQTGGGEVDLSQVKSESVLDEGQQKTSPLALSGVEIESLVSSAFPGLVPLSGETKKRIISGAVKKQVSLSCVKREGPVSDTGKQLLSPEVSRQASVAPMLHTHVKSPPGGAMDLTKRKLLKAGVSGKRRHAKRRNRSTQTPHQKQTTHTVLGSVCSEEKKTESTNVHSVFPLSSAVSKRRARRGKVTSQRAENGGAESSEWKGPLPYKCPQCDSGFTTFPLMMSHLRSHPYPNRWCPLCEKQLPVAFSLSRHTCCNKVSITCTVCAATRCRRLYDAHFRMHTGKKPYLCHLCGKEFSRRENFKVHFNIHTRLKLYSCSKCNKSFNSRGNLSRHKRTHSNEKRYVCEVCARRFKSASGLATHKMTHTGEKPYRCEECGASYRHSQSLIIHKRVHTGEKPFECEVCGRAFASKNNCRAHRRTHKNETGKS</sequence>
<keyword evidence="4 7" id="KW-0863">Zinc-finger</keyword>
<feature type="compositionally biased region" description="Basic residues" evidence="8">
    <location>
        <begin position="526"/>
        <end position="536"/>
    </location>
</feature>
<dbReference type="InterPro" id="IPR013087">
    <property type="entry name" value="Znf_C2H2_type"/>
</dbReference>
<dbReference type="Gene3D" id="3.30.160.60">
    <property type="entry name" value="Classic Zinc Finger"/>
    <property type="match status" value="6"/>
</dbReference>
<dbReference type="AlphaFoldDB" id="A0AAN9G9E1"/>
<organism evidence="10 11">
    <name type="scientific">Littorina saxatilis</name>
    <dbReference type="NCBI Taxonomy" id="31220"/>
    <lineage>
        <taxon>Eukaryota</taxon>
        <taxon>Metazoa</taxon>
        <taxon>Spiralia</taxon>
        <taxon>Lophotrochozoa</taxon>
        <taxon>Mollusca</taxon>
        <taxon>Gastropoda</taxon>
        <taxon>Caenogastropoda</taxon>
        <taxon>Littorinimorpha</taxon>
        <taxon>Littorinoidea</taxon>
        <taxon>Littorinidae</taxon>
        <taxon>Littorina</taxon>
    </lineage>
</organism>
<gene>
    <name evidence="10" type="ORF">V1264_003552</name>
</gene>
<evidence type="ECO:0000256" key="4">
    <source>
        <dbReference type="ARBA" id="ARBA00022771"/>
    </source>
</evidence>
<evidence type="ECO:0000256" key="7">
    <source>
        <dbReference type="PROSITE-ProRule" id="PRU00042"/>
    </source>
</evidence>
<dbReference type="EMBL" id="JBAMIC010000012">
    <property type="protein sequence ID" value="KAK7099409.1"/>
    <property type="molecule type" value="Genomic_DNA"/>
</dbReference>
<dbReference type="GO" id="GO:0008270">
    <property type="term" value="F:zinc ion binding"/>
    <property type="evidence" value="ECO:0007669"/>
    <property type="project" value="UniProtKB-KW"/>
</dbReference>
<feature type="domain" description="C2H2-type" evidence="9">
    <location>
        <begin position="771"/>
        <end position="798"/>
    </location>
</feature>
<feature type="domain" description="C2H2-type" evidence="9">
    <location>
        <begin position="687"/>
        <end position="714"/>
    </location>
</feature>
<dbReference type="PROSITE" id="PS00028">
    <property type="entry name" value="ZINC_FINGER_C2H2_1"/>
    <property type="match status" value="6"/>
</dbReference>
<evidence type="ECO:0000313" key="10">
    <source>
        <dbReference type="EMBL" id="KAK7099409.1"/>
    </source>
</evidence>
<comment type="subcellular location">
    <subcellularLocation>
        <location evidence="1">Nucleus</location>
    </subcellularLocation>
</comment>
<feature type="compositionally biased region" description="Low complexity" evidence="8">
    <location>
        <begin position="538"/>
        <end position="549"/>
    </location>
</feature>
<feature type="domain" description="C2H2-type" evidence="9">
    <location>
        <begin position="799"/>
        <end position="826"/>
    </location>
</feature>
<dbReference type="FunFam" id="3.30.160.60:FF:001732">
    <property type="entry name" value="Zgc:162936"/>
    <property type="match status" value="1"/>
</dbReference>
<dbReference type="GO" id="GO:0043565">
    <property type="term" value="F:sequence-specific DNA binding"/>
    <property type="evidence" value="ECO:0007669"/>
    <property type="project" value="UniProtKB-ARBA"/>
</dbReference>
<feature type="compositionally biased region" description="Pro residues" evidence="8">
    <location>
        <begin position="294"/>
        <end position="330"/>
    </location>
</feature>
<dbReference type="InterPro" id="IPR036236">
    <property type="entry name" value="Znf_C2H2_sf"/>
</dbReference>
<dbReference type="FunFam" id="3.30.160.60:FF:000072">
    <property type="entry name" value="zinc finger protein 143 isoform X1"/>
    <property type="match status" value="1"/>
</dbReference>
<feature type="region of interest" description="Disordered" evidence="8">
    <location>
        <begin position="523"/>
        <end position="550"/>
    </location>
</feature>
<dbReference type="FunFam" id="3.30.160.60:FF:002343">
    <property type="entry name" value="Zinc finger protein 33A"/>
    <property type="match status" value="1"/>
</dbReference>
<dbReference type="PROSITE" id="PS50157">
    <property type="entry name" value="ZINC_FINGER_C2H2_2"/>
    <property type="match status" value="6"/>
</dbReference>
<dbReference type="Proteomes" id="UP001374579">
    <property type="component" value="Unassembled WGS sequence"/>
</dbReference>
<feature type="compositionally biased region" description="Low complexity" evidence="8">
    <location>
        <begin position="368"/>
        <end position="381"/>
    </location>
</feature>
<evidence type="ECO:0000256" key="5">
    <source>
        <dbReference type="ARBA" id="ARBA00022833"/>
    </source>
</evidence>
<dbReference type="GO" id="GO:0000981">
    <property type="term" value="F:DNA-binding transcription factor activity, RNA polymerase II-specific"/>
    <property type="evidence" value="ECO:0007669"/>
    <property type="project" value="TreeGrafter"/>
</dbReference>
<dbReference type="FunFam" id="3.30.160.60:FF:000710">
    <property type="entry name" value="Zinc finger protein 768"/>
    <property type="match status" value="1"/>
</dbReference>
<evidence type="ECO:0000256" key="1">
    <source>
        <dbReference type="ARBA" id="ARBA00004123"/>
    </source>
</evidence>
<feature type="domain" description="C2H2-type" evidence="9">
    <location>
        <begin position="607"/>
        <end position="629"/>
    </location>
</feature>
<protein>
    <recommendedName>
        <fullName evidence="9">C2H2-type domain-containing protein</fullName>
    </recommendedName>
</protein>
<dbReference type="GO" id="GO:0045893">
    <property type="term" value="P:positive regulation of DNA-templated transcription"/>
    <property type="evidence" value="ECO:0007669"/>
    <property type="project" value="UniProtKB-ARBA"/>
</dbReference>
<feature type="domain" description="C2H2-type" evidence="9">
    <location>
        <begin position="715"/>
        <end position="742"/>
    </location>
</feature>
<evidence type="ECO:0000256" key="3">
    <source>
        <dbReference type="ARBA" id="ARBA00022737"/>
    </source>
</evidence>
<keyword evidence="11" id="KW-1185">Reference proteome</keyword>
<evidence type="ECO:0000256" key="8">
    <source>
        <dbReference type="SAM" id="MobiDB-lite"/>
    </source>
</evidence>
<evidence type="ECO:0000313" key="11">
    <source>
        <dbReference type="Proteomes" id="UP001374579"/>
    </source>
</evidence>